<dbReference type="EMBL" id="JBGBPQ010000004">
    <property type="protein sequence ID" value="KAL1525748.1"/>
    <property type="molecule type" value="Genomic_DNA"/>
</dbReference>
<evidence type="ECO:0008006" key="4">
    <source>
        <dbReference type="Google" id="ProtNLM"/>
    </source>
</evidence>
<dbReference type="GO" id="GO:0006406">
    <property type="term" value="P:mRNA export from nucleus"/>
    <property type="evidence" value="ECO:0007669"/>
    <property type="project" value="InterPro"/>
</dbReference>
<dbReference type="PANTHER" id="PTHR16771:SF0">
    <property type="entry name" value="26S PROTEASOME COMPLEX SUBUNIT SEM1"/>
    <property type="match status" value="1"/>
</dbReference>
<organism evidence="2 3">
    <name type="scientific">Prymnesium parvum</name>
    <name type="common">Toxic golden alga</name>
    <dbReference type="NCBI Taxonomy" id="97485"/>
    <lineage>
        <taxon>Eukaryota</taxon>
        <taxon>Haptista</taxon>
        <taxon>Haptophyta</taxon>
        <taxon>Prymnesiophyceae</taxon>
        <taxon>Prymnesiales</taxon>
        <taxon>Prymnesiaceae</taxon>
        <taxon>Prymnesium</taxon>
    </lineage>
</organism>
<dbReference type="InterPro" id="IPR007834">
    <property type="entry name" value="DSS1_SEM1"/>
</dbReference>
<dbReference type="Pfam" id="PF05160">
    <property type="entry name" value="DSS1_SEM1"/>
    <property type="match status" value="1"/>
</dbReference>
<dbReference type="GO" id="GO:0008541">
    <property type="term" value="C:proteasome regulatory particle, lid subcomplex"/>
    <property type="evidence" value="ECO:0007669"/>
    <property type="project" value="InterPro"/>
</dbReference>
<dbReference type="GO" id="GO:0000724">
    <property type="term" value="P:double-strand break repair via homologous recombination"/>
    <property type="evidence" value="ECO:0007669"/>
    <property type="project" value="TreeGrafter"/>
</dbReference>
<comment type="similarity">
    <text evidence="1">Belongs to the DSS1/SEM1 family.</text>
</comment>
<gene>
    <name evidence="2" type="ORF">AB1Y20_020592</name>
</gene>
<sequence length="75" mass="8423">MAAAAPAVEMHSDLLEEDDEFEEFEQQDWAAADEDAEDPTLWQDGWEDDEEDANFTAQLRAELDATDAATDAMKQ</sequence>
<dbReference type="PANTHER" id="PTHR16771">
    <property type="entry name" value="26 PROTEASOME COMPLEX SUBUNIT DSS1"/>
    <property type="match status" value="1"/>
</dbReference>
<evidence type="ECO:0000256" key="1">
    <source>
        <dbReference type="ARBA" id="ARBA00034491"/>
    </source>
</evidence>
<dbReference type="Proteomes" id="UP001515480">
    <property type="component" value="Unassembled WGS sequence"/>
</dbReference>
<dbReference type="AlphaFoldDB" id="A0AB34JXM9"/>
<comment type="caution">
    <text evidence="2">The sequence shown here is derived from an EMBL/GenBank/DDBJ whole genome shotgun (WGS) entry which is preliminary data.</text>
</comment>
<keyword evidence="3" id="KW-1185">Reference proteome</keyword>
<evidence type="ECO:0000313" key="2">
    <source>
        <dbReference type="EMBL" id="KAL1525748.1"/>
    </source>
</evidence>
<name>A0AB34JXM9_PRYPA</name>
<reference evidence="2 3" key="1">
    <citation type="journal article" date="2024" name="Science">
        <title>Giant polyketide synthase enzymes in the biosynthesis of giant marine polyether toxins.</title>
        <authorList>
            <person name="Fallon T.R."/>
            <person name="Shende V.V."/>
            <person name="Wierzbicki I.H."/>
            <person name="Pendleton A.L."/>
            <person name="Watervoot N.F."/>
            <person name="Auber R.P."/>
            <person name="Gonzalez D.J."/>
            <person name="Wisecaver J.H."/>
            <person name="Moore B.S."/>
        </authorList>
    </citation>
    <scope>NUCLEOTIDE SEQUENCE [LARGE SCALE GENOMIC DNA]</scope>
    <source>
        <strain evidence="2 3">12B1</strain>
    </source>
</reference>
<accession>A0AB34JXM9</accession>
<evidence type="ECO:0000313" key="3">
    <source>
        <dbReference type="Proteomes" id="UP001515480"/>
    </source>
</evidence>
<proteinExistence type="inferred from homology"/>
<dbReference type="GO" id="GO:0043248">
    <property type="term" value="P:proteasome assembly"/>
    <property type="evidence" value="ECO:0007669"/>
    <property type="project" value="InterPro"/>
</dbReference>
<protein>
    <recommendedName>
        <fullName evidence="4">26S proteasome complex subunit SEM1</fullName>
    </recommendedName>
</protein>
<dbReference type="SMART" id="SM01385">
    <property type="entry name" value="DSS1_SEM1"/>
    <property type="match status" value="1"/>
</dbReference>